<dbReference type="InterPro" id="IPR001910">
    <property type="entry name" value="Inosine/uridine_hydrolase_dom"/>
</dbReference>
<comment type="similarity">
    <text evidence="1">Belongs to the IUNH family.</text>
</comment>
<accession>A0A367LMQ8</accession>
<keyword evidence="7" id="KW-1185">Reference proteome</keyword>
<keyword evidence="2" id="KW-0378">Hydrolase</keyword>
<dbReference type="EMBL" id="LKCN02000002">
    <property type="protein sequence ID" value="RCI15699.1"/>
    <property type="molecule type" value="Genomic_DNA"/>
</dbReference>
<evidence type="ECO:0000313" key="7">
    <source>
        <dbReference type="Proteomes" id="UP000253664"/>
    </source>
</evidence>
<dbReference type="OrthoDB" id="3366823at2759"/>
<feature type="region of interest" description="Disordered" evidence="4">
    <location>
        <begin position="440"/>
        <end position="464"/>
    </location>
</feature>
<evidence type="ECO:0000256" key="3">
    <source>
        <dbReference type="ARBA" id="ARBA00023295"/>
    </source>
</evidence>
<dbReference type="GO" id="GO:0008477">
    <property type="term" value="F:purine nucleosidase activity"/>
    <property type="evidence" value="ECO:0007669"/>
    <property type="project" value="TreeGrafter"/>
</dbReference>
<evidence type="ECO:0000256" key="2">
    <source>
        <dbReference type="ARBA" id="ARBA00022801"/>
    </source>
</evidence>
<feature type="domain" description="Inosine/uridine-preferring nucleoside hydrolase" evidence="5">
    <location>
        <begin position="47"/>
        <end position="397"/>
    </location>
</feature>
<dbReference type="GO" id="GO:0005829">
    <property type="term" value="C:cytosol"/>
    <property type="evidence" value="ECO:0007669"/>
    <property type="project" value="TreeGrafter"/>
</dbReference>
<dbReference type="CDD" id="cd02651">
    <property type="entry name" value="nuc_hydro_IU_UC_XIUA"/>
    <property type="match status" value="1"/>
</dbReference>
<evidence type="ECO:0000313" key="6">
    <source>
        <dbReference type="EMBL" id="RCI15699.1"/>
    </source>
</evidence>
<evidence type="ECO:0000256" key="4">
    <source>
        <dbReference type="SAM" id="MobiDB-lite"/>
    </source>
</evidence>
<dbReference type="GO" id="GO:0006152">
    <property type="term" value="P:purine nucleoside catabolic process"/>
    <property type="evidence" value="ECO:0007669"/>
    <property type="project" value="TreeGrafter"/>
</dbReference>
<sequence length="511" mass="54202">MNALRVRAIPHGKDGRDQQPHFAFLQATLRNDVIVSSLPSDDMAVPVWLDCDPGHDDAFAILLAAHHPAISLLGISTVFGNASLERTTRNAASVLTALAKHREVPLHAGHAKALHRPALHAPTDIHGESGLDGTDLLPRPQCEPSDVPAVEAMEAALRSQPPGTAWIVATGALTNVAALFQKSPDLVGHIKGLSLMGGSFGDDFSDAPVTSVDGVARIGNISPHAEFNILVDPEAAAFVFHDENIASKTTVVPLDLSHQVLATDGVRELLLHGTQDETRGTGKTKLRIMLVELLYFFAKTYSDVFGFTAGPPLHDPIAVAAVLIGTPDEIPFSEWDASRSEAPQHNERFDVKVVTHGTFEEAMSGERQTGRTVSRALPPGTPGVRIPRSMDVAKFWQALCLHNGPNGPEGCRVFGHVAVSVLASGGALDLKSFSHEVKGEDGRLGDDAPGGARNGISAAQGPASGNLRASYVTKKMPMKGTIWAHAGPRPRKKPGQPSLALISDMALRNEG</sequence>
<name>A0A367LMQ8_9HYPO</name>
<dbReference type="SUPFAM" id="SSF53590">
    <property type="entry name" value="Nucleoside hydrolase"/>
    <property type="match status" value="1"/>
</dbReference>
<gene>
    <name evidence="6" type="ORF">L249_3485</name>
</gene>
<proteinExistence type="inferred from homology"/>
<dbReference type="AlphaFoldDB" id="A0A367LMQ8"/>
<dbReference type="Proteomes" id="UP000253664">
    <property type="component" value="Unassembled WGS sequence"/>
</dbReference>
<feature type="region of interest" description="Disordered" evidence="4">
    <location>
        <begin position="363"/>
        <end position="383"/>
    </location>
</feature>
<dbReference type="Gene3D" id="3.90.245.10">
    <property type="entry name" value="Ribonucleoside hydrolase-like"/>
    <property type="match status" value="1"/>
</dbReference>
<dbReference type="PANTHER" id="PTHR12304">
    <property type="entry name" value="INOSINE-URIDINE PREFERRING NUCLEOSIDE HYDROLASE"/>
    <property type="match status" value="1"/>
</dbReference>
<reference evidence="6 7" key="1">
    <citation type="journal article" date="2015" name="BMC Genomics">
        <title>Insights from the genome of Ophiocordyceps polyrhachis-furcata to pathogenicity and host specificity in insect fungi.</title>
        <authorList>
            <person name="Wichadakul D."/>
            <person name="Kobmoo N."/>
            <person name="Ingsriswang S."/>
            <person name="Tangphatsornruang S."/>
            <person name="Chantasingh D."/>
            <person name="Luangsa-ard J.J."/>
            <person name="Eurwilaichitr L."/>
        </authorList>
    </citation>
    <scope>NUCLEOTIDE SEQUENCE [LARGE SCALE GENOMIC DNA]</scope>
    <source>
        <strain evidence="6 7">BCC 54312</strain>
    </source>
</reference>
<dbReference type="PANTHER" id="PTHR12304:SF4">
    <property type="entry name" value="URIDINE NUCLEOSIDASE"/>
    <property type="match status" value="1"/>
</dbReference>
<dbReference type="Pfam" id="PF01156">
    <property type="entry name" value="IU_nuc_hydro"/>
    <property type="match status" value="1"/>
</dbReference>
<organism evidence="6 7">
    <name type="scientific">Ophiocordyceps polyrhachis-furcata BCC 54312</name>
    <dbReference type="NCBI Taxonomy" id="1330021"/>
    <lineage>
        <taxon>Eukaryota</taxon>
        <taxon>Fungi</taxon>
        <taxon>Dikarya</taxon>
        <taxon>Ascomycota</taxon>
        <taxon>Pezizomycotina</taxon>
        <taxon>Sordariomycetes</taxon>
        <taxon>Hypocreomycetidae</taxon>
        <taxon>Hypocreales</taxon>
        <taxon>Ophiocordycipitaceae</taxon>
        <taxon>Ophiocordyceps</taxon>
    </lineage>
</organism>
<feature type="region of interest" description="Disordered" evidence="4">
    <location>
        <begin position="484"/>
        <end position="511"/>
    </location>
</feature>
<evidence type="ECO:0000256" key="1">
    <source>
        <dbReference type="ARBA" id="ARBA00009176"/>
    </source>
</evidence>
<protein>
    <recommendedName>
        <fullName evidence="5">Inosine/uridine-preferring nucleoside hydrolase domain-containing protein</fullName>
    </recommendedName>
</protein>
<dbReference type="InterPro" id="IPR036452">
    <property type="entry name" value="Ribo_hydro-like"/>
</dbReference>
<comment type="caution">
    <text evidence="6">The sequence shown here is derived from an EMBL/GenBank/DDBJ whole genome shotgun (WGS) entry which is preliminary data.</text>
</comment>
<keyword evidence="3" id="KW-0326">Glycosidase</keyword>
<evidence type="ECO:0000259" key="5">
    <source>
        <dbReference type="Pfam" id="PF01156"/>
    </source>
</evidence>
<dbReference type="InterPro" id="IPR023186">
    <property type="entry name" value="IUNH"/>
</dbReference>